<protein>
    <submittedName>
        <fullName evidence="1">Type II restriction endonuclease EcoO109I</fullName>
    </submittedName>
</protein>
<dbReference type="Gene3D" id="3.40.1560.10">
    <property type="entry name" value="type ii restriction endonuclease, domain 2"/>
    <property type="match status" value="1"/>
</dbReference>
<dbReference type="Gene3D" id="1.10.3250.10">
    <property type="entry name" value="type ii restriction endonuclease, domain 1"/>
    <property type="match status" value="2"/>
</dbReference>
<dbReference type="CDD" id="cd22321">
    <property type="entry name" value="EcoO109I-like"/>
    <property type="match status" value="1"/>
</dbReference>
<dbReference type="AlphaFoldDB" id="A0A1H3CT83"/>
<dbReference type="InterPro" id="IPR011335">
    <property type="entry name" value="Restrct_endonuc-II-like"/>
</dbReference>
<dbReference type="GO" id="GO:0004519">
    <property type="term" value="F:endonuclease activity"/>
    <property type="evidence" value="ECO:0007669"/>
    <property type="project" value="UniProtKB-KW"/>
</dbReference>
<accession>A0A1H3CT83</accession>
<dbReference type="RefSeq" id="WP_218139684.1">
    <property type="nucleotide sequence ID" value="NZ_FNOW01000007.1"/>
</dbReference>
<gene>
    <name evidence="1" type="ORF">SAMN05421644_1073</name>
</gene>
<evidence type="ECO:0000313" key="2">
    <source>
        <dbReference type="Proteomes" id="UP000198672"/>
    </source>
</evidence>
<dbReference type="InterPro" id="IPR012297">
    <property type="entry name" value="EcoO109IR_cat_dom_sf"/>
</dbReference>
<dbReference type="Proteomes" id="UP000198672">
    <property type="component" value="Unassembled WGS sequence"/>
</dbReference>
<dbReference type="SUPFAM" id="SSF52980">
    <property type="entry name" value="Restriction endonuclease-like"/>
    <property type="match status" value="1"/>
</dbReference>
<name>A0A1H3CT83_ALLWA</name>
<proteinExistence type="predicted"/>
<keyword evidence="1" id="KW-0255">Endonuclease</keyword>
<keyword evidence="1" id="KW-0540">Nuclease</keyword>
<sequence>MKSRQEVVSGVKEWGKWWIGQRRKKLEDQLSETMSINPFMMPFLFDYHDLKSFEDLADLVIASHLMTGHNTGFGKLIDEKILPNVFGAQKLDANFRRSTPPFNESCFDEIDHVITREDGKKELLSLKAGKWTIQLTMAVQLNVAFNEIRHRHPGVADNIAVGVFYGTKDGLTDKYDILRGVNRGANHDVVDLTEHVHVYAGREFWTWLSGGANDTQEWVLEGIKQALDEEKIHETASALLDLFKASVVEKYENDVRVDGKLDWNKLLKKING</sequence>
<organism evidence="1 2">
    <name type="scientific">Allochromatium warmingii</name>
    <name type="common">Chromatium warmingii</name>
    <dbReference type="NCBI Taxonomy" id="61595"/>
    <lineage>
        <taxon>Bacteria</taxon>
        <taxon>Pseudomonadati</taxon>
        <taxon>Pseudomonadota</taxon>
        <taxon>Gammaproteobacteria</taxon>
        <taxon>Chromatiales</taxon>
        <taxon>Chromatiaceae</taxon>
        <taxon>Allochromatium</taxon>
    </lineage>
</organism>
<reference evidence="2" key="1">
    <citation type="submission" date="2016-10" db="EMBL/GenBank/DDBJ databases">
        <authorList>
            <person name="Varghese N."/>
            <person name="Submissions S."/>
        </authorList>
    </citation>
    <scope>NUCLEOTIDE SEQUENCE [LARGE SCALE GENOMIC DNA]</scope>
    <source>
        <strain evidence="2">DSM 173</strain>
    </source>
</reference>
<keyword evidence="1" id="KW-0378">Hydrolase</keyword>
<keyword evidence="2" id="KW-1185">Reference proteome</keyword>
<dbReference type="EMBL" id="FNOW01000007">
    <property type="protein sequence ID" value="SDX57371.1"/>
    <property type="molecule type" value="Genomic_DNA"/>
</dbReference>
<evidence type="ECO:0000313" key="1">
    <source>
        <dbReference type="EMBL" id="SDX57371.1"/>
    </source>
</evidence>